<dbReference type="Proteomes" id="UP000822688">
    <property type="component" value="Chromosome 10"/>
</dbReference>
<sequence length="69" mass="8001">MFRRFPFVTVFPFTGDHKLTPSTKTRQAHFRFFIDQPKETARSCLLFREGNSPATSLKYSCSLARSSRP</sequence>
<comment type="caution">
    <text evidence="1">The sequence shown here is derived from an EMBL/GenBank/DDBJ whole genome shotgun (WGS) entry which is preliminary data.</text>
</comment>
<keyword evidence="2" id="KW-1185">Reference proteome</keyword>
<evidence type="ECO:0000313" key="2">
    <source>
        <dbReference type="Proteomes" id="UP000822688"/>
    </source>
</evidence>
<proteinExistence type="predicted"/>
<accession>A0A8T0GLR8</accession>
<evidence type="ECO:0000313" key="1">
    <source>
        <dbReference type="EMBL" id="KAG0560496.1"/>
    </source>
</evidence>
<reference evidence="1" key="1">
    <citation type="submission" date="2020-06" db="EMBL/GenBank/DDBJ databases">
        <title>WGS assembly of Ceratodon purpureus strain R40.</title>
        <authorList>
            <person name="Carey S.B."/>
            <person name="Jenkins J."/>
            <person name="Shu S."/>
            <person name="Lovell J.T."/>
            <person name="Sreedasyam A."/>
            <person name="Maumus F."/>
            <person name="Tiley G.P."/>
            <person name="Fernandez-Pozo N."/>
            <person name="Barry K."/>
            <person name="Chen C."/>
            <person name="Wang M."/>
            <person name="Lipzen A."/>
            <person name="Daum C."/>
            <person name="Saski C.A."/>
            <person name="Payton A.C."/>
            <person name="Mcbreen J.C."/>
            <person name="Conrad R.E."/>
            <person name="Kollar L.M."/>
            <person name="Olsson S."/>
            <person name="Huttunen S."/>
            <person name="Landis J.B."/>
            <person name="Wickett N.J."/>
            <person name="Johnson M.G."/>
            <person name="Rensing S.A."/>
            <person name="Grimwood J."/>
            <person name="Schmutz J."/>
            <person name="Mcdaniel S.F."/>
        </authorList>
    </citation>
    <scope>NUCLEOTIDE SEQUENCE</scope>
    <source>
        <strain evidence="1">R40</strain>
    </source>
</reference>
<protein>
    <submittedName>
        <fullName evidence="1">Uncharacterized protein</fullName>
    </submittedName>
</protein>
<dbReference type="EMBL" id="CM026431">
    <property type="protein sequence ID" value="KAG0560496.1"/>
    <property type="molecule type" value="Genomic_DNA"/>
</dbReference>
<dbReference type="AlphaFoldDB" id="A0A8T0GLR8"/>
<name>A0A8T0GLR8_CERPU</name>
<organism evidence="1 2">
    <name type="scientific">Ceratodon purpureus</name>
    <name type="common">Fire moss</name>
    <name type="synonym">Dicranum purpureum</name>
    <dbReference type="NCBI Taxonomy" id="3225"/>
    <lineage>
        <taxon>Eukaryota</taxon>
        <taxon>Viridiplantae</taxon>
        <taxon>Streptophyta</taxon>
        <taxon>Embryophyta</taxon>
        <taxon>Bryophyta</taxon>
        <taxon>Bryophytina</taxon>
        <taxon>Bryopsida</taxon>
        <taxon>Dicranidae</taxon>
        <taxon>Pseudoditrichales</taxon>
        <taxon>Ditrichaceae</taxon>
        <taxon>Ceratodon</taxon>
    </lineage>
</organism>
<gene>
    <name evidence="1" type="ORF">KC19_10G184300</name>
</gene>